<dbReference type="Gene3D" id="1.10.3720.10">
    <property type="entry name" value="MetI-like"/>
    <property type="match status" value="1"/>
</dbReference>
<evidence type="ECO:0000256" key="2">
    <source>
        <dbReference type="ARBA" id="ARBA00022448"/>
    </source>
</evidence>
<dbReference type="InterPro" id="IPR035906">
    <property type="entry name" value="MetI-like_sf"/>
</dbReference>
<comment type="subcellular location">
    <subcellularLocation>
        <location evidence="1 7">Cell membrane</location>
        <topology evidence="1 7">Multi-pass membrane protein</topology>
    </subcellularLocation>
</comment>
<keyword evidence="10" id="KW-1185">Reference proteome</keyword>
<name>A0ABV9F7K3_9BACL</name>
<organism evidence="9 10">
    <name type="scientific">Cohnella hongkongensis</name>
    <dbReference type="NCBI Taxonomy" id="178337"/>
    <lineage>
        <taxon>Bacteria</taxon>
        <taxon>Bacillati</taxon>
        <taxon>Bacillota</taxon>
        <taxon>Bacilli</taxon>
        <taxon>Bacillales</taxon>
        <taxon>Paenibacillaceae</taxon>
        <taxon>Cohnella</taxon>
    </lineage>
</organism>
<reference evidence="10" key="1">
    <citation type="journal article" date="2019" name="Int. J. Syst. Evol. Microbiol.">
        <title>The Global Catalogue of Microorganisms (GCM) 10K type strain sequencing project: providing services to taxonomists for standard genome sequencing and annotation.</title>
        <authorList>
            <consortium name="The Broad Institute Genomics Platform"/>
            <consortium name="The Broad Institute Genome Sequencing Center for Infectious Disease"/>
            <person name="Wu L."/>
            <person name="Ma J."/>
        </authorList>
    </citation>
    <scope>NUCLEOTIDE SEQUENCE [LARGE SCALE GENOMIC DNA]</scope>
    <source>
        <strain evidence="10">CCUG 49571</strain>
    </source>
</reference>
<dbReference type="InterPro" id="IPR000515">
    <property type="entry name" value="MetI-like"/>
</dbReference>
<sequence>MQMKRWIRPWLFIAPALLSITLLKYYPIAQAFYMSLHEYDLVRPPGRFVGFGNYKSLLDIGFFWTSWRNTFVYLVLTLLLAFVPPIIQAVFLNEIKRFGRLFRSIYILPVVIPLSVTVILWKWIWHPDYGLANLITRFVGLGEYSWLNDLHLAKFALIFPGFLGGGIAVFIYLAAIQGIPEEIFEAATLDGAGKWRQLMRITLPNISFVIAIQLIFTVIGVLQILDLPFQMTHGGPVNSTLSVALGIYEYAEKNMDYGAATASSFMLMFVILLITVVQLLLSKEDTN</sequence>
<feature type="transmembrane region" description="Helical" evidence="7">
    <location>
        <begin position="71"/>
        <end position="92"/>
    </location>
</feature>
<accession>A0ABV9F7K3</accession>
<feature type="transmembrane region" description="Helical" evidence="7">
    <location>
        <begin position="257"/>
        <end position="281"/>
    </location>
</feature>
<dbReference type="PANTHER" id="PTHR30193:SF41">
    <property type="entry name" value="DIACETYLCHITOBIOSE UPTAKE SYSTEM PERMEASE PROTEIN NGCF"/>
    <property type="match status" value="1"/>
</dbReference>
<evidence type="ECO:0000313" key="10">
    <source>
        <dbReference type="Proteomes" id="UP001596028"/>
    </source>
</evidence>
<evidence type="ECO:0000256" key="1">
    <source>
        <dbReference type="ARBA" id="ARBA00004651"/>
    </source>
</evidence>
<keyword evidence="4 7" id="KW-0812">Transmembrane</keyword>
<comment type="similarity">
    <text evidence="7">Belongs to the binding-protein-dependent transport system permease family.</text>
</comment>
<evidence type="ECO:0000256" key="7">
    <source>
        <dbReference type="RuleBase" id="RU363032"/>
    </source>
</evidence>
<feature type="transmembrane region" description="Helical" evidence="7">
    <location>
        <begin position="104"/>
        <end position="124"/>
    </location>
</feature>
<feature type="domain" description="ABC transmembrane type-1" evidence="8">
    <location>
        <begin position="67"/>
        <end position="278"/>
    </location>
</feature>
<feature type="transmembrane region" description="Helical" evidence="7">
    <location>
        <begin position="206"/>
        <end position="225"/>
    </location>
</feature>
<evidence type="ECO:0000256" key="3">
    <source>
        <dbReference type="ARBA" id="ARBA00022475"/>
    </source>
</evidence>
<evidence type="ECO:0000256" key="5">
    <source>
        <dbReference type="ARBA" id="ARBA00022989"/>
    </source>
</evidence>
<evidence type="ECO:0000313" key="9">
    <source>
        <dbReference type="EMBL" id="MFC4596731.1"/>
    </source>
</evidence>
<dbReference type="RefSeq" id="WP_378091161.1">
    <property type="nucleotide sequence ID" value="NZ_JBHSEP010000001.1"/>
</dbReference>
<feature type="transmembrane region" description="Helical" evidence="7">
    <location>
        <begin position="155"/>
        <end position="175"/>
    </location>
</feature>
<evidence type="ECO:0000256" key="4">
    <source>
        <dbReference type="ARBA" id="ARBA00022692"/>
    </source>
</evidence>
<keyword evidence="2 7" id="KW-0813">Transport</keyword>
<keyword evidence="3" id="KW-1003">Cell membrane</keyword>
<keyword evidence="6 7" id="KW-0472">Membrane</keyword>
<dbReference type="CDD" id="cd06261">
    <property type="entry name" value="TM_PBP2"/>
    <property type="match status" value="1"/>
</dbReference>
<keyword evidence="5 7" id="KW-1133">Transmembrane helix</keyword>
<gene>
    <name evidence="9" type="ORF">ACFO3S_00645</name>
</gene>
<proteinExistence type="inferred from homology"/>
<evidence type="ECO:0000259" key="8">
    <source>
        <dbReference type="PROSITE" id="PS50928"/>
    </source>
</evidence>
<comment type="caution">
    <text evidence="9">The sequence shown here is derived from an EMBL/GenBank/DDBJ whole genome shotgun (WGS) entry which is preliminary data.</text>
</comment>
<dbReference type="Pfam" id="PF00528">
    <property type="entry name" value="BPD_transp_1"/>
    <property type="match status" value="1"/>
</dbReference>
<dbReference type="EMBL" id="JBHSEP010000001">
    <property type="protein sequence ID" value="MFC4596731.1"/>
    <property type="molecule type" value="Genomic_DNA"/>
</dbReference>
<dbReference type="Proteomes" id="UP001596028">
    <property type="component" value="Unassembled WGS sequence"/>
</dbReference>
<dbReference type="PROSITE" id="PS50928">
    <property type="entry name" value="ABC_TM1"/>
    <property type="match status" value="1"/>
</dbReference>
<dbReference type="InterPro" id="IPR051393">
    <property type="entry name" value="ABC_transporter_permease"/>
</dbReference>
<evidence type="ECO:0000256" key="6">
    <source>
        <dbReference type="ARBA" id="ARBA00023136"/>
    </source>
</evidence>
<dbReference type="SUPFAM" id="SSF161098">
    <property type="entry name" value="MetI-like"/>
    <property type="match status" value="1"/>
</dbReference>
<protein>
    <submittedName>
        <fullName evidence="9">Carbohydrate ABC transporter permease</fullName>
    </submittedName>
</protein>
<dbReference type="PANTHER" id="PTHR30193">
    <property type="entry name" value="ABC TRANSPORTER PERMEASE PROTEIN"/>
    <property type="match status" value="1"/>
</dbReference>